<dbReference type="Proteomes" id="UP000287243">
    <property type="component" value="Chromosome"/>
</dbReference>
<dbReference type="EMBL" id="CP019384">
    <property type="protein sequence ID" value="QAT17580.1"/>
    <property type="molecule type" value="Genomic_DNA"/>
</dbReference>
<dbReference type="GO" id="GO:0004644">
    <property type="term" value="F:phosphoribosylglycinamide formyltransferase activity"/>
    <property type="evidence" value="ECO:0007669"/>
    <property type="project" value="UniProtKB-UniRule"/>
</dbReference>
<evidence type="ECO:0000313" key="9">
    <source>
        <dbReference type="Proteomes" id="UP000287243"/>
    </source>
</evidence>
<accession>A0A410P5Z5</accession>
<dbReference type="InterPro" id="IPR004607">
    <property type="entry name" value="GART"/>
</dbReference>
<feature type="binding site" evidence="6">
    <location>
        <position position="67"/>
    </location>
    <ligand>
        <name>(6R)-10-formyltetrahydrofolate</name>
        <dbReference type="ChEBI" id="CHEBI:195366"/>
    </ligand>
</feature>
<feature type="site" description="Raises pKa of active site His" evidence="6">
    <location>
        <position position="147"/>
    </location>
</feature>
<evidence type="ECO:0000256" key="3">
    <source>
        <dbReference type="ARBA" id="ARBA00022755"/>
    </source>
</evidence>
<comment type="function">
    <text evidence="6">Catalyzes the transfer of a formyl group from 10-formyltetrahydrofolate to 5-phospho-ribosyl-glycinamide (GAR), producing 5-phospho-ribosyl-N-formylglycinamide (FGAR) and tetrahydrofolate.</text>
</comment>
<comment type="pathway">
    <text evidence="1 6">Purine metabolism; IMP biosynthesis via de novo pathway; N(2)-formyl-N(1)-(5-phospho-D-ribosyl)glycinamide from N(1)-(5-phospho-D-ribosyl)glycinamide (10-formyl THF route): step 1/1.</text>
</comment>
<dbReference type="AlphaFoldDB" id="A0A410P5Z5"/>
<proteinExistence type="inferred from homology"/>
<evidence type="ECO:0000256" key="2">
    <source>
        <dbReference type="ARBA" id="ARBA00022679"/>
    </source>
</evidence>
<dbReference type="FunFam" id="3.40.50.170:FF:000007">
    <property type="entry name" value="Phosphoribosylglycinamide formyltransferase"/>
    <property type="match status" value="1"/>
</dbReference>
<dbReference type="InterPro" id="IPR002376">
    <property type="entry name" value="Formyl_transf_N"/>
</dbReference>
<sequence length="208" mass="23121">MPMKTIAVFVSGNGTNLQAIMNAVVRGALKARIALVVSDKKDAFALKRARRAGISTLFLDPKDYRDRRAYDAAVLRHLKAQEVDLIVLAGFMRILSPSFVRAYRNRILNIHPALLPAFPGERAIKDAFRYGVGVTGVTVHFVDEEVDHGPIIVQEPVRVLATDTMESLEKKIHKVEHRIYPEAIKKVLSGGLILKGRRVLPASHPEKT</sequence>
<dbReference type="GO" id="GO:0005829">
    <property type="term" value="C:cytosol"/>
    <property type="evidence" value="ECO:0007669"/>
    <property type="project" value="TreeGrafter"/>
</dbReference>
<feature type="binding site" evidence="6">
    <location>
        <begin position="14"/>
        <end position="16"/>
    </location>
    <ligand>
        <name>N(1)-(5-phospho-beta-D-ribosyl)glycinamide</name>
        <dbReference type="ChEBI" id="CHEBI:143788"/>
    </ligand>
</feature>
<dbReference type="CDD" id="cd08645">
    <property type="entry name" value="FMT_core_GART"/>
    <property type="match status" value="1"/>
</dbReference>
<dbReference type="InterPro" id="IPR001555">
    <property type="entry name" value="GART_AS"/>
</dbReference>
<evidence type="ECO:0000259" key="7">
    <source>
        <dbReference type="Pfam" id="PF00551"/>
    </source>
</evidence>
<dbReference type="KEGG" id="vai:BU251_07540"/>
<evidence type="ECO:0000256" key="4">
    <source>
        <dbReference type="ARBA" id="ARBA00038440"/>
    </source>
</evidence>
<feature type="binding site" evidence="6">
    <location>
        <position position="109"/>
    </location>
    <ligand>
        <name>(6R)-10-formyltetrahydrofolate</name>
        <dbReference type="ChEBI" id="CHEBI:195366"/>
    </ligand>
</feature>
<keyword evidence="3 6" id="KW-0658">Purine biosynthesis</keyword>
<feature type="domain" description="Formyl transferase N-terminal" evidence="7">
    <location>
        <begin position="5"/>
        <end position="184"/>
    </location>
</feature>
<gene>
    <name evidence="6" type="primary">purN</name>
    <name evidence="8" type="ORF">BU251_07540</name>
</gene>
<dbReference type="HAMAP" id="MF_01930">
    <property type="entry name" value="PurN"/>
    <property type="match status" value="1"/>
</dbReference>
<protein>
    <recommendedName>
        <fullName evidence="6">Phosphoribosylglycinamide formyltransferase</fullName>
        <ecNumber evidence="6">2.1.2.2</ecNumber>
    </recommendedName>
    <alternativeName>
        <fullName evidence="6">5'-phosphoribosylglycinamide transformylase</fullName>
    </alternativeName>
    <alternativeName>
        <fullName evidence="6">GAR transformylase</fullName>
        <shortName evidence="6">GART</shortName>
    </alternativeName>
</protein>
<comment type="catalytic activity">
    <reaction evidence="5 6">
        <text>N(1)-(5-phospho-beta-D-ribosyl)glycinamide + (6R)-10-formyltetrahydrofolate = N(2)-formyl-N(1)-(5-phospho-beta-D-ribosyl)glycinamide + (6S)-5,6,7,8-tetrahydrofolate + H(+)</text>
        <dbReference type="Rhea" id="RHEA:15053"/>
        <dbReference type="ChEBI" id="CHEBI:15378"/>
        <dbReference type="ChEBI" id="CHEBI:57453"/>
        <dbReference type="ChEBI" id="CHEBI:143788"/>
        <dbReference type="ChEBI" id="CHEBI:147286"/>
        <dbReference type="ChEBI" id="CHEBI:195366"/>
        <dbReference type="EC" id="2.1.2.2"/>
    </reaction>
</comment>
<dbReference type="PANTHER" id="PTHR43369:SF2">
    <property type="entry name" value="PHOSPHORIBOSYLGLYCINAMIDE FORMYLTRANSFERASE"/>
    <property type="match status" value="1"/>
</dbReference>
<dbReference type="PROSITE" id="PS00373">
    <property type="entry name" value="GART"/>
    <property type="match status" value="1"/>
</dbReference>
<evidence type="ECO:0000256" key="6">
    <source>
        <dbReference type="HAMAP-Rule" id="MF_01930"/>
    </source>
</evidence>
<evidence type="ECO:0000256" key="5">
    <source>
        <dbReference type="ARBA" id="ARBA00047664"/>
    </source>
</evidence>
<dbReference type="GO" id="GO:0006189">
    <property type="term" value="P:'de novo' IMP biosynthetic process"/>
    <property type="evidence" value="ECO:0007669"/>
    <property type="project" value="UniProtKB-UniRule"/>
</dbReference>
<dbReference type="OrthoDB" id="9806170at2"/>
<dbReference type="PANTHER" id="PTHR43369">
    <property type="entry name" value="PHOSPHORIBOSYLGLYCINAMIDE FORMYLTRANSFERASE"/>
    <property type="match status" value="1"/>
</dbReference>
<feature type="active site" description="Proton donor" evidence="6">
    <location>
        <position position="111"/>
    </location>
</feature>
<dbReference type="Gene3D" id="3.40.50.170">
    <property type="entry name" value="Formyl transferase, N-terminal domain"/>
    <property type="match status" value="1"/>
</dbReference>
<dbReference type="UniPathway" id="UPA00074">
    <property type="reaction ID" value="UER00126"/>
</dbReference>
<keyword evidence="9" id="KW-1185">Reference proteome</keyword>
<evidence type="ECO:0000313" key="8">
    <source>
        <dbReference type="EMBL" id="QAT17580.1"/>
    </source>
</evidence>
<dbReference type="InterPro" id="IPR036477">
    <property type="entry name" value="Formyl_transf_N_sf"/>
</dbReference>
<dbReference type="EC" id="2.1.2.2" evidence="6"/>
<evidence type="ECO:0000256" key="1">
    <source>
        <dbReference type="ARBA" id="ARBA00005054"/>
    </source>
</evidence>
<dbReference type="NCBIfam" id="TIGR00639">
    <property type="entry name" value="PurN"/>
    <property type="match status" value="1"/>
</dbReference>
<keyword evidence="2 6" id="KW-0808">Transferase</keyword>
<name>A0A410P5Z5_VELA1</name>
<dbReference type="Pfam" id="PF00551">
    <property type="entry name" value="Formyl_trans_N"/>
    <property type="match status" value="1"/>
</dbReference>
<comment type="similarity">
    <text evidence="4 6">Belongs to the GART family.</text>
</comment>
<organism evidence="8 9">
    <name type="scientific">Velamenicoccus archaeovorus</name>
    <dbReference type="NCBI Taxonomy" id="1930593"/>
    <lineage>
        <taxon>Bacteria</taxon>
        <taxon>Pseudomonadati</taxon>
        <taxon>Candidatus Omnitrophota</taxon>
        <taxon>Candidatus Velamenicoccus</taxon>
    </lineage>
</organism>
<reference evidence="8 9" key="1">
    <citation type="submission" date="2017-01" db="EMBL/GenBank/DDBJ databases">
        <title>First insights into the biology of 'candidatus Vampirococcus archaeovorus'.</title>
        <authorList>
            <person name="Kizina J."/>
            <person name="Jordan S."/>
            <person name="Stueber K."/>
            <person name="Reinhardt R."/>
            <person name="Harder J."/>
        </authorList>
    </citation>
    <scope>NUCLEOTIDE SEQUENCE [LARGE SCALE GENOMIC DNA]</scope>
    <source>
        <strain evidence="8 9">LiM</strain>
    </source>
</reference>
<dbReference type="SUPFAM" id="SSF53328">
    <property type="entry name" value="Formyltransferase"/>
    <property type="match status" value="1"/>
</dbReference>
<feature type="binding site" evidence="6">
    <location>
        <begin position="92"/>
        <end position="95"/>
    </location>
    <ligand>
        <name>(6R)-10-formyltetrahydrofolate</name>
        <dbReference type="ChEBI" id="CHEBI:195366"/>
    </ligand>
</feature>